<dbReference type="InterPro" id="IPR029058">
    <property type="entry name" value="AB_hydrolase_fold"/>
</dbReference>
<feature type="compositionally biased region" description="Basic residues" evidence="1">
    <location>
        <begin position="1363"/>
        <end position="1374"/>
    </location>
</feature>
<dbReference type="Gene3D" id="3.40.50.1820">
    <property type="entry name" value="alpha/beta hydrolase"/>
    <property type="match status" value="1"/>
</dbReference>
<feature type="compositionally biased region" description="Low complexity" evidence="1">
    <location>
        <begin position="859"/>
        <end position="878"/>
    </location>
</feature>
<dbReference type="PANTHER" id="PTHR48187:SF2">
    <property type="entry name" value="LD21810P"/>
    <property type="match status" value="1"/>
</dbReference>
<accession>A0ABR4E0E4</accession>
<organism evidence="2 3">
    <name type="scientific">Diaporthe vaccinii</name>
    <dbReference type="NCBI Taxonomy" id="105482"/>
    <lineage>
        <taxon>Eukaryota</taxon>
        <taxon>Fungi</taxon>
        <taxon>Dikarya</taxon>
        <taxon>Ascomycota</taxon>
        <taxon>Pezizomycotina</taxon>
        <taxon>Sordariomycetes</taxon>
        <taxon>Sordariomycetidae</taxon>
        <taxon>Diaporthales</taxon>
        <taxon>Diaporthaceae</taxon>
        <taxon>Diaporthe</taxon>
        <taxon>Diaporthe eres species complex</taxon>
    </lineage>
</organism>
<dbReference type="EMBL" id="JBAWTH010000125">
    <property type="protein sequence ID" value="KAL2275880.1"/>
    <property type="molecule type" value="Genomic_DNA"/>
</dbReference>
<feature type="compositionally biased region" description="Pro residues" evidence="1">
    <location>
        <begin position="344"/>
        <end position="354"/>
    </location>
</feature>
<evidence type="ECO:0008006" key="4">
    <source>
        <dbReference type="Google" id="ProtNLM"/>
    </source>
</evidence>
<feature type="compositionally biased region" description="Basic and acidic residues" evidence="1">
    <location>
        <begin position="922"/>
        <end position="931"/>
    </location>
</feature>
<feature type="compositionally biased region" description="Low complexity" evidence="1">
    <location>
        <begin position="996"/>
        <end position="1013"/>
    </location>
</feature>
<feature type="region of interest" description="Disordered" evidence="1">
    <location>
        <begin position="319"/>
        <end position="375"/>
    </location>
</feature>
<feature type="region of interest" description="Disordered" evidence="1">
    <location>
        <begin position="916"/>
        <end position="943"/>
    </location>
</feature>
<feature type="region of interest" description="Disordered" evidence="1">
    <location>
        <begin position="1233"/>
        <end position="1415"/>
    </location>
</feature>
<protein>
    <recommendedName>
        <fullName evidence="4">LipA and NB-ARC domain-containing protein</fullName>
    </recommendedName>
</protein>
<feature type="region of interest" description="Disordered" evidence="1">
    <location>
        <begin position="990"/>
        <end position="1169"/>
    </location>
</feature>
<reference evidence="2 3" key="1">
    <citation type="submission" date="2024-03" db="EMBL/GenBank/DDBJ databases">
        <title>A high-quality draft genome sequence of Diaporthe vaccinii, a causative agent of upright dieback and viscid rot disease in cranberry plants.</title>
        <authorList>
            <person name="Sarrasin M."/>
            <person name="Lang B.F."/>
            <person name="Burger G."/>
        </authorList>
    </citation>
    <scope>NUCLEOTIDE SEQUENCE [LARGE SCALE GENOMIC DNA]</scope>
    <source>
        <strain evidence="2 3">IS7</strain>
    </source>
</reference>
<dbReference type="PANTHER" id="PTHR48187">
    <property type="entry name" value="LD21810P"/>
    <property type="match status" value="1"/>
</dbReference>
<dbReference type="Proteomes" id="UP001600888">
    <property type="component" value="Unassembled WGS sequence"/>
</dbReference>
<comment type="caution">
    <text evidence="2">The sequence shown here is derived from an EMBL/GenBank/DDBJ whole genome shotgun (WGS) entry which is preliminary data.</text>
</comment>
<proteinExistence type="predicted"/>
<evidence type="ECO:0000313" key="2">
    <source>
        <dbReference type="EMBL" id="KAL2275880.1"/>
    </source>
</evidence>
<feature type="compositionally biased region" description="Low complexity" evidence="1">
    <location>
        <begin position="1241"/>
        <end position="1254"/>
    </location>
</feature>
<feature type="compositionally biased region" description="Polar residues" evidence="1">
    <location>
        <begin position="323"/>
        <end position="338"/>
    </location>
</feature>
<dbReference type="SUPFAM" id="SSF52540">
    <property type="entry name" value="P-loop containing nucleoside triphosphate hydrolases"/>
    <property type="match status" value="1"/>
</dbReference>
<evidence type="ECO:0000256" key="1">
    <source>
        <dbReference type="SAM" id="MobiDB-lite"/>
    </source>
</evidence>
<name>A0ABR4E0E4_9PEZI</name>
<dbReference type="SUPFAM" id="SSF53474">
    <property type="entry name" value="alpha/beta-Hydrolases"/>
    <property type="match status" value="1"/>
</dbReference>
<feature type="region of interest" description="Disordered" evidence="1">
    <location>
        <begin position="1442"/>
        <end position="1463"/>
    </location>
</feature>
<feature type="region of interest" description="Disordered" evidence="1">
    <location>
        <begin position="1175"/>
        <end position="1194"/>
    </location>
</feature>
<evidence type="ECO:0000313" key="3">
    <source>
        <dbReference type="Proteomes" id="UP001600888"/>
    </source>
</evidence>
<feature type="compositionally biased region" description="Polar residues" evidence="1">
    <location>
        <begin position="1112"/>
        <end position="1132"/>
    </location>
</feature>
<dbReference type="Gene3D" id="3.40.50.300">
    <property type="entry name" value="P-loop containing nucleotide triphosphate hydrolases"/>
    <property type="match status" value="1"/>
</dbReference>
<feature type="compositionally biased region" description="Gly residues" evidence="1">
    <location>
        <begin position="1389"/>
        <end position="1406"/>
    </location>
</feature>
<feature type="compositionally biased region" description="Polar residues" evidence="1">
    <location>
        <begin position="365"/>
        <end position="375"/>
    </location>
</feature>
<gene>
    <name evidence="2" type="ORF">FJTKL_01537</name>
</gene>
<keyword evidence="3" id="KW-1185">Reference proteome</keyword>
<sequence>MGTINRKISRFDITAVYSHPSAKVDIVLVHGLNGDPQRTWTAKSPNGNGAFWPVDLLPKSLEAENAHANVLVYGYNADVSSKKHGTGPSSNYIHQHAQTLVTFLTTYRKSKKTTRNPIIWVAHSLGGILVKRALEHSDSVRVADHEDYRSIYVSTYGIIFLGTPHDGSELASWGSALQGMAGHVPRKFFDSEPVLIETLRKDNETLDNININFLNIYQRFKIHMVHENQKTDLKGTKSLIVDAKSAAPRLPGVTSYGVEADHSTMCKFAGFDAPGYRTISTAIAEWVQAAPDVTSVRWSVEDDGRRVRAQLEMNERARPFLAQSGSSSQVADQQIETTSSLPAPQEPPAPPSPLPLLAQPAQFEPGTQSSQKQNVSQEALFIHPEAFRPNSYFVGRKEELDDLHRMLQDKRRRSEGTSTVLISCLPGGGKTHMARQYVFAHKNDYPGGIFWLRATSVQELEGEFWRVARTAALKDLMDKKNYDELRDNTKIIDIVREWFNGFDGWLMILDGIMFDSPGIERFVPDVANSSIILTSTDPAATGNHHFNNPQLLPLPLLPAQEAQELLLLETEKRKPWNQEDLSQATELVQILGRLPLMIHFISQQIKANQEPLATFLKRYRTRPKVGKVPAYEYVLEQLQSRGATAALNVMSILVFFDQNIPVEMMALGLHALGREIPYKTRDASTHGKGSLSNTLRVLIAFALVERTETQDVSPTSSRSSRQSFPIHSESLDTLRIHSVIQRYFIESLAGKGQHAYWLERTVEVFSKSYEEADRRISEQPRVGLPDDYRRFYIHGKKLAEHLKRYERRHSVLQPLRKEIETKLEEMHDKIHGLSSKIQAMIVDQSDEIAQTSIFDRTNSLSESDSATSSSQSQSQQDSWARMDEDDPRVYHSPVAFAPGHEYDAYGMPFPYPDGSTIPAEPYHYEDEHERTPQITPKVGQLSPDPDQNGWTTVVRAHHNNQRPRTDSLINQRGHHKSDSEIGVTHDFARSPFFHTSSPRGGSRSSSKGRLSVHSEAELALQKVRKVSPPGPRGGRAVQDKGRSLSSGTTTRPRDIMTRGENNYARVASGLTPTDRPSPAEFYRGSGGKPLSGSSWTAETVKRFKEGLKPTGRKSSTGSSNSRTAPTPGSVHTSPGAEEVATMPPFPQVTGTRTARSSPGGVTPFYPPSLPVERMTTDGRRHPPPNFHQWNTSSYTPGLGRLEALNLPRGQQGLDHDPNALPYPFPPNVWFPAPEAVSAPMSRDSSQQSSNQSSAGRRRGGGNLALATSATALRGRRHSSPLSSPISSAPPPGGSRFPARGHSRPPSVVTEPSPRLRPRYEVPELPAGQARVYLPESLPRPRAGSSTPGTGTGTGTGTPPVRPRWYKRASGRLRGRAQSQSPSAGLRVSSGGGGSPDPGSAGDGAGGEAMARSGSGGIVVGDGKIIGFGELPVNVDLAREAVRAPPMSRSSSGGVGLGIMRETE</sequence>
<feature type="region of interest" description="Disordered" evidence="1">
    <location>
        <begin position="857"/>
        <end position="894"/>
    </location>
</feature>
<dbReference type="InterPro" id="IPR027417">
    <property type="entry name" value="P-loop_NTPase"/>
</dbReference>